<protein>
    <submittedName>
        <fullName evidence="2">Uncharacterized protein</fullName>
    </submittedName>
</protein>
<organism evidence="2 3">
    <name type="scientific">Neoarthrinium moseri</name>
    <dbReference type="NCBI Taxonomy" id="1658444"/>
    <lineage>
        <taxon>Eukaryota</taxon>
        <taxon>Fungi</taxon>
        <taxon>Dikarya</taxon>
        <taxon>Ascomycota</taxon>
        <taxon>Pezizomycotina</taxon>
        <taxon>Sordariomycetes</taxon>
        <taxon>Xylariomycetidae</taxon>
        <taxon>Amphisphaeriales</taxon>
        <taxon>Apiosporaceae</taxon>
        <taxon>Neoarthrinium</taxon>
    </lineage>
</organism>
<feature type="compositionally biased region" description="Basic and acidic residues" evidence="1">
    <location>
        <begin position="135"/>
        <end position="151"/>
    </location>
</feature>
<evidence type="ECO:0000256" key="1">
    <source>
        <dbReference type="SAM" id="MobiDB-lite"/>
    </source>
</evidence>
<proteinExistence type="predicted"/>
<keyword evidence="3" id="KW-1185">Reference proteome</keyword>
<reference evidence="2" key="1">
    <citation type="submission" date="2021-03" db="EMBL/GenBank/DDBJ databases">
        <title>Revisited historic fungal species revealed as producer of novel bioactive compounds through whole genome sequencing and comparative genomics.</title>
        <authorList>
            <person name="Vignolle G.A."/>
            <person name="Hochenegger N."/>
            <person name="Mach R.L."/>
            <person name="Mach-Aigner A.R."/>
            <person name="Javad Rahimi M."/>
            <person name="Salim K.A."/>
            <person name="Chan C.M."/>
            <person name="Lim L.B.L."/>
            <person name="Cai F."/>
            <person name="Druzhinina I.S."/>
            <person name="U'Ren J.M."/>
            <person name="Derntl C."/>
        </authorList>
    </citation>
    <scope>NUCLEOTIDE SEQUENCE</scope>
    <source>
        <strain evidence="2">TUCIM 5799</strain>
    </source>
</reference>
<evidence type="ECO:0000313" key="2">
    <source>
        <dbReference type="EMBL" id="KAI1879214.1"/>
    </source>
</evidence>
<dbReference type="Proteomes" id="UP000829685">
    <property type="component" value="Unassembled WGS sequence"/>
</dbReference>
<name>A0A9P9WTR4_9PEZI</name>
<dbReference type="EMBL" id="JAFIMR010000004">
    <property type="protein sequence ID" value="KAI1879214.1"/>
    <property type="molecule type" value="Genomic_DNA"/>
</dbReference>
<accession>A0A9P9WTR4</accession>
<gene>
    <name evidence="2" type="ORF">JX265_002168</name>
</gene>
<comment type="caution">
    <text evidence="2">The sequence shown here is derived from an EMBL/GenBank/DDBJ whole genome shotgun (WGS) entry which is preliminary data.</text>
</comment>
<feature type="region of interest" description="Disordered" evidence="1">
    <location>
        <begin position="120"/>
        <end position="151"/>
    </location>
</feature>
<evidence type="ECO:0000313" key="3">
    <source>
        <dbReference type="Proteomes" id="UP000829685"/>
    </source>
</evidence>
<sequence>MDTAAARHAGARILGEIEEESLEELLASLRATLVTSTSTTAAHTGAHGPLLQPPIPIPQLSSLIARHHHASQSAPPPLLSLSGRHLPFLYHLVSTLLAAPHRYAVVVVDADHRFDVTRLVSSVSPPPSSSSAGDLEQHQQQRDPSHPAQVDDLRHLYVYRPARSAPRQARDGGGGGGNQVQACVAAAQQHLLYGRHASRGRTWWGTVVIGGGGDVSAGWRGWMEVQRREVPGFGVGTSAEEALAERERRHARVAERVWEGRSRVGVYAWAEGGGAGGG</sequence>
<dbReference type="AlphaFoldDB" id="A0A9P9WTR4"/>